<proteinExistence type="inferred from homology"/>
<dbReference type="AlphaFoldDB" id="A0A9P7AV80"/>
<dbReference type="SUPFAM" id="SSF51735">
    <property type="entry name" value="NAD(P)-binding Rossmann-fold domains"/>
    <property type="match status" value="1"/>
</dbReference>
<dbReference type="PRINTS" id="PR00080">
    <property type="entry name" value="SDRFAMILY"/>
</dbReference>
<dbReference type="GO" id="GO:0009688">
    <property type="term" value="P:abscisic acid biosynthetic process"/>
    <property type="evidence" value="ECO:0007669"/>
    <property type="project" value="UniProtKB-ARBA"/>
</dbReference>
<evidence type="ECO:0000256" key="2">
    <source>
        <dbReference type="ARBA" id="ARBA00022857"/>
    </source>
</evidence>
<evidence type="ECO:0000313" key="3">
    <source>
        <dbReference type="EMBL" id="KAG0647086.1"/>
    </source>
</evidence>
<dbReference type="CDD" id="cd05233">
    <property type="entry name" value="SDR_c"/>
    <property type="match status" value="1"/>
</dbReference>
<protein>
    <submittedName>
        <fullName evidence="3">Oxidoreductase</fullName>
    </submittedName>
</protein>
<dbReference type="InterPro" id="IPR036291">
    <property type="entry name" value="NAD(P)-bd_dom_sf"/>
</dbReference>
<evidence type="ECO:0000313" key="4">
    <source>
        <dbReference type="Proteomes" id="UP000785200"/>
    </source>
</evidence>
<name>A0A9P7AV80_9HELO</name>
<dbReference type="FunFam" id="3.40.50.720:FF:000084">
    <property type="entry name" value="Short-chain dehydrogenase reductase"/>
    <property type="match status" value="1"/>
</dbReference>
<evidence type="ECO:0000256" key="1">
    <source>
        <dbReference type="ARBA" id="ARBA00006484"/>
    </source>
</evidence>
<gene>
    <name evidence="3" type="ORF">D0Z07_7042</name>
</gene>
<dbReference type="Proteomes" id="UP000785200">
    <property type="component" value="Unassembled WGS sequence"/>
</dbReference>
<dbReference type="Gene3D" id="3.40.50.720">
    <property type="entry name" value="NAD(P)-binding Rossmann-like Domain"/>
    <property type="match status" value="1"/>
</dbReference>
<dbReference type="EMBL" id="VNKQ01000013">
    <property type="protein sequence ID" value="KAG0647086.1"/>
    <property type="molecule type" value="Genomic_DNA"/>
</dbReference>
<comment type="similarity">
    <text evidence="1">Belongs to the short-chain dehydrogenases/reductases (SDR) family.</text>
</comment>
<dbReference type="PANTHER" id="PTHR42760">
    <property type="entry name" value="SHORT-CHAIN DEHYDROGENASES/REDUCTASES FAMILY MEMBER"/>
    <property type="match status" value="1"/>
</dbReference>
<sequence>MTNDKRLLNRVAIVTGASSGVGRSISLAYSYQGAKVVCADLRPEPRAEAAGEVEEGPTHEVITKKGGEAIFVRCDVTKSADIQSLIKEVVAKFGRLDIMVNNAGVACPLVPVNDTSDDDFDHVMSINCRGVFLGCKYASQQMLTQEKLNENGDRGWIVNVASTFALIGMGNILPYVTSKHAVAGITKVAALDLAPHGIHVNAICPSWTETALVSAPLQSEPLKQLLTSMHPWGRLGKLTDLSGAAVLLASDDAAFMTGAFLVIDGGSIVQ</sequence>
<reference evidence="3" key="1">
    <citation type="submission" date="2019-07" db="EMBL/GenBank/DDBJ databases">
        <title>Hyphodiscus hymeniophilus genome sequencing and assembly.</title>
        <authorList>
            <person name="Kramer G."/>
            <person name="Nodwell J."/>
        </authorList>
    </citation>
    <scope>NUCLEOTIDE SEQUENCE</scope>
    <source>
        <strain evidence="3">ATCC 34498</strain>
    </source>
</reference>
<keyword evidence="4" id="KW-1185">Reference proteome</keyword>
<dbReference type="GO" id="GO:0016616">
    <property type="term" value="F:oxidoreductase activity, acting on the CH-OH group of donors, NAD or NADP as acceptor"/>
    <property type="evidence" value="ECO:0007669"/>
    <property type="project" value="TreeGrafter"/>
</dbReference>
<dbReference type="NCBIfam" id="NF005559">
    <property type="entry name" value="PRK07231.1"/>
    <property type="match status" value="1"/>
</dbReference>
<organism evidence="3 4">
    <name type="scientific">Hyphodiscus hymeniophilus</name>
    <dbReference type="NCBI Taxonomy" id="353542"/>
    <lineage>
        <taxon>Eukaryota</taxon>
        <taxon>Fungi</taxon>
        <taxon>Dikarya</taxon>
        <taxon>Ascomycota</taxon>
        <taxon>Pezizomycotina</taxon>
        <taxon>Leotiomycetes</taxon>
        <taxon>Helotiales</taxon>
        <taxon>Hyphodiscaceae</taxon>
        <taxon>Hyphodiscus</taxon>
    </lineage>
</organism>
<dbReference type="Pfam" id="PF13561">
    <property type="entry name" value="adh_short_C2"/>
    <property type="match status" value="1"/>
</dbReference>
<dbReference type="InterPro" id="IPR020904">
    <property type="entry name" value="Sc_DH/Rdtase_CS"/>
</dbReference>
<dbReference type="InterPro" id="IPR002347">
    <property type="entry name" value="SDR_fam"/>
</dbReference>
<dbReference type="OrthoDB" id="417891at2759"/>
<dbReference type="PANTHER" id="PTHR42760:SF124">
    <property type="entry name" value="SHORT-CHAIN DEHYDROGENASE_REDUCTASE"/>
    <property type="match status" value="1"/>
</dbReference>
<dbReference type="PRINTS" id="PR00081">
    <property type="entry name" value="GDHRDH"/>
</dbReference>
<comment type="caution">
    <text evidence="3">The sequence shown here is derived from an EMBL/GenBank/DDBJ whole genome shotgun (WGS) entry which is preliminary data.</text>
</comment>
<accession>A0A9P7AV80</accession>
<keyword evidence="2" id="KW-0521">NADP</keyword>
<dbReference type="PROSITE" id="PS00061">
    <property type="entry name" value="ADH_SHORT"/>
    <property type="match status" value="1"/>
</dbReference>